<comment type="pathway">
    <text evidence="2">Purine metabolism; 7-cyano-7-deazaguanine biosynthesis.</text>
</comment>
<evidence type="ECO:0000256" key="8">
    <source>
        <dbReference type="ARBA" id="ARBA00023239"/>
    </source>
</evidence>
<dbReference type="Pfam" id="PF01242">
    <property type="entry name" value="PTPS"/>
    <property type="match status" value="1"/>
</dbReference>
<keyword evidence="12" id="KW-1185">Reference proteome</keyword>
<dbReference type="RefSeq" id="WP_146504374.1">
    <property type="nucleotide sequence ID" value="NZ_SJPG01000001.1"/>
</dbReference>
<dbReference type="UniPathway" id="UPA00391"/>
<organism evidence="11 12">
    <name type="scientific">Rubinisphaera italica</name>
    <dbReference type="NCBI Taxonomy" id="2527969"/>
    <lineage>
        <taxon>Bacteria</taxon>
        <taxon>Pseudomonadati</taxon>
        <taxon>Planctomycetota</taxon>
        <taxon>Planctomycetia</taxon>
        <taxon>Planctomycetales</taxon>
        <taxon>Planctomycetaceae</taxon>
        <taxon>Rubinisphaera</taxon>
    </lineage>
</organism>
<dbReference type="PANTHER" id="PTHR12589:SF7">
    <property type="entry name" value="6-PYRUVOYL TETRAHYDROBIOPTERIN SYNTHASE"/>
    <property type="match status" value="1"/>
</dbReference>
<dbReference type="SUPFAM" id="SSF55620">
    <property type="entry name" value="Tetrahydrobiopterin biosynthesis enzymes-like"/>
    <property type="match status" value="1"/>
</dbReference>
<keyword evidence="8" id="KW-0456">Lyase</keyword>
<dbReference type="GO" id="GO:0046872">
    <property type="term" value="F:metal ion binding"/>
    <property type="evidence" value="ECO:0007669"/>
    <property type="project" value="UniProtKB-KW"/>
</dbReference>
<keyword evidence="7" id="KW-0862">Zinc</keyword>
<comment type="similarity">
    <text evidence="3">Belongs to the PTPS family. QueD subfamily.</text>
</comment>
<evidence type="ECO:0000256" key="4">
    <source>
        <dbReference type="ARBA" id="ARBA00012982"/>
    </source>
</evidence>
<evidence type="ECO:0000256" key="7">
    <source>
        <dbReference type="ARBA" id="ARBA00022833"/>
    </source>
</evidence>
<evidence type="ECO:0000313" key="12">
    <source>
        <dbReference type="Proteomes" id="UP000316095"/>
    </source>
</evidence>
<evidence type="ECO:0000313" key="11">
    <source>
        <dbReference type="EMBL" id="TWT62527.1"/>
    </source>
</evidence>
<reference evidence="11 12" key="1">
    <citation type="submission" date="2019-02" db="EMBL/GenBank/DDBJ databases">
        <title>Deep-cultivation of Planctomycetes and their phenomic and genomic characterization uncovers novel biology.</title>
        <authorList>
            <person name="Wiegand S."/>
            <person name="Jogler M."/>
            <person name="Boedeker C."/>
            <person name="Pinto D."/>
            <person name="Vollmers J."/>
            <person name="Rivas-Marin E."/>
            <person name="Kohn T."/>
            <person name="Peeters S.H."/>
            <person name="Heuer A."/>
            <person name="Rast P."/>
            <person name="Oberbeckmann S."/>
            <person name="Bunk B."/>
            <person name="Jeske O."/>
            <person name="Meyerdierks A."/>
            <person name="Storesund J.E."/>
            <person name="Kallscheuer N."/>
            <person name="Luecker S."/>
            <person name="Lage O.M."/>
            <person name="Pohl T."/>
            <person name="Merkel B.J."/>
            <person name="Hornburger P."/>
            <person name="Mueller R.-W."/>
            <person name="Bruemmer F."/>
            <person name="Labrenz M."/>
            <person name="Spormann A.M."/>
            <person name="Op Den Camp H."/>
            <person name="Overmann J."/>
            <person name="Amann R."/>
            <person name="Jetten M.S.M."/>
            <person name="Mascher T."/>
            <person name="Medema M.H."/>
            <person name="Devos D.P."/>
            <person name="Kaster A.-K."/>
            <person name="Ovreas L."/>
            <person name="Rohde M."/>
            <person name="Galperin M.Y."/>
            <person name="Jogler C."/>
        </authorList>
    </citation>
    <scope>NUCLEOTIDE SEQUENCE [LARGE SCALE GENOMIC DNA]</scope>
    <source>
        <strain evidence="11 12">Pan54</strain>
    </source>
</reference>
<evidence type="ECO:0000256" key="10">
    <source>
        <dbReference type="ARBA" id="ARBA00048807"/>
    </source>
</evidence>
<dbReference type="InterPro" id="IPR038418">
    <property type="entry name" value="6-PTP_synth/QueD_sf"/>
</dbReference>
<dbReference type="Gene3D" id="3.30.479.10">
    <property type="entry name" value="6-pyruvoyl tetrahydropterin synthase/QueD"/>
    <property type="match status" value="1"/>
</dbReference>
<sequence>MIIQKSYKFYAAHRNEELQDKCSNLHGHRYGIVCHFQVERDGAISTLFGDFDHFLEPHFKENYDHAMLIHQHDPLYETLQGHMKRTGENLRLKVFPNPTSVENLAFMLFSEIREFGLDLVQLDVQETDTSIIQYTLNDWRADQERFEAGAPHHATVDSP</sequence>
<dbReference type="EMBL" id="SJPG01000001">
    <property type="protein sequence ID" value="TWT62527.1"/>
    <property type="molecule type" value="Genomic_DNA"/>
</dbReference>
<comment type="caution">
    <text evidence="11">The sequence shown here is derived from an EMBL/GenBank/DDBJ whole genome shotgun (WGS) entry which is preliminary data.</text>
</comment>
<dbReference type="EC" id="4.1.2.50" evidence="4"/>
<dbReference type="GO" id="GO:0070497">
    <property type="term" value="F:6-carboxytetrahydropterin synthase activity"/>
    <property type="evidence" value="ECO:0007669"/>
    <property type="project" value="UniProtKB-EC"/>
</dbReference>
<evidence type="ECO:0000256" key="6">
    <source>
        <dbReference type="ARBA" id="ARBA00022723"/>
    </source>
</evidence>
<dbReference type="PANTHER" id="PTHR12589">
    <property type="entry name" value="PYRUVOYL TETRAHYDROBIOPTERIN SYNTHASE"/>
    <property type="match status" value="1"/>
</dbReference>
<keyword evidence="6" id="KW-0479">Metal-binding</keyword>
<evidence type="ECO:0000256" key="5">
    <source>
        <dbReference type="ARBA" id="ARBA00018141"/>
    </source>
</evidence>
<comment type="catalytic activity">
    <reaction evidence="10">
        <text>7,8-dihydroneopterin 3'-triphosphate + H2O = 6-carboxy-5,6,7,8-tetrahydropterin + triphosphate + acetaldehyde + 2 H(+)</text>
        <dbReference type="Rhea" id="RHEA:27966"/>
        <dbReference type="ChEBI" id="CHEBI:15343"/>
        <dbReference type="ChEBI" id="CHEBI:15377"/>
        <dbReference type="ChEBI" id="CHEBI:15378"/>
        <dbReference type="ChEBI" id="CHEBI:18036"/>
        <dbReference type="ChEBI" id="CHEBI:58462"/>
        <dbReference type="ChEBI" id="CHEBI:61032"/>
        <dbReference type="EC" id="4.1.2.50"/>
    </reaction>
</comment>
<evidence type="ECO:0000256" key="1">
    <source>
        <dbReference type="ARBA" id="ARBA00001947"/>
    </source>
</evidence>
<evidence type="ECO:0000256" key="2">
    <source>
        <dbReference type="ARBA" id="ARBA00005061"/>
    </source>
</evidence>
<dbReference type="AlphaFoldDB" id="A0A5C5XHG1"/>
<name>A0A5C5XHG1_9PLAN</name>
<proteinExistence type="inferred from homology"/>
<dbReference type="OrthoDB" id="9804698at2"/>
<evidence type="ECO:0000256" key="9">
    <source>
        <dbReference type="ARBA" id="ARBA00031449"/>
    </source>
</evidence>
<protein>
    <recommendedName>
        <fullName evidence="5">6-carboxy-5,6,7,8-tetrahydropterin synthase</fullName>
        <ecNumber evidence="4">4.1.2.50</ecNumber>
    </recommendedName>
    <alternativeName>
        <fullName evidence="9">Queuosine biosynthesis protein QueD</fullName>
    </alternativeName>
</protein>
<comment type="cofactor">
    <cofactor evidence="1">
        <name>Zn(2+)</name>
        <dbReference type="ChEBI" id="CHEBI:29105"/>
    </cofactor>
</comment>
<accession>A0A5C5XHG1</accession>
<gene>
    <name evidence="11" type="ORF">Pan54_32690</name>
</gene>
<evidence type="ECO:0000256" key="3">
    <source>
        <dbReference type="ARBA" id="ARBA00008900"/>
    </source>
</evidence>
<dbReference type="Proteomes" id="UP000316095">
    <property type="component" value="Unassembled WGS sequence"/>
</dbReference>
<dbReference type="InterPro" id="IPR007115">
    <property type="entry name" value="6-PTP_synth/QueD"/>
</dbReference>